<dbReference type="Proteomes" id="UP000070617">
    <property type="component" value="Unassembled WGS sequence"/>
</dbReference>
<keyword evidence="6" id="KW-1185">Reference proteome</keyword>
<dbReference type="STRING" id="134605.HMPREF3206_01428"/>
<reference evidence="6" key="1">
    <citation type="submission" date="2016-01" db="EMBL/GenBank/DDBJ databases">
        <authorList>
            <person name="Mitreva M."/>
            <person name="Pepin K.H."/>
            <person name="Mihindukulasuriya K.A."/>
            <person name="Fulton R."/>
            <person name="Fronick C."/>
            <person name="O'Laughlin M."/>
            <person name="Miner T."/>
            <person name="Herter B."/>
            <person name="Rosa B.A."/>
            <person name="Cordes M."/>
            <person name="Tomlinson C."/>
            <person name="Wollam A."/>
            <person name="Palsikar V.B."/>
            <person name="Mardis E.R."/>
            <person name="Wilson R.K."/>
        </authorList>
    </citation>
    <scope>NUCLEOTIDE SEQUENCE [LARGE SCALE GENOMIC DNA]</scope>
    <source>
        <strain evidence="6">CMW8396</strain>
    </source>
</reference>
<evidence type="ECO:0000256" key="1">
    <source>
        <dbReference type="ARBA" id="ARBA00004141"/>
    </source>
</evidence>
<sequence length="154" mass="17237">MEKEIGIGKMLISALSYILFLLGGWNWTLGAMFIFMVSDYATGYIRSCLKGQLSSKVGYKGLLKKCSYIFIVLIGAALDRVLEENNIQIPVSFFGAPVSFKVLLICSVIGTEGISIVENFAEMGIKFPFTIRKLFKQLQQDDPSKNTYDEKKEP</sequence>
<keyword evidence="3" id="KW-1133">Transmembrane helix</keyword>
<accession>A0A133NB53</accession>
<dbReference type="PATRIC" id="fig|134605.3.peg.1415"/>
<dbReference type="AlphaFoldDB" id="A0A133NB53"/>
<dbReference type="Pfam" id="PF05105">
    <property type="entry name" value="Phage_holin_4_1"/>
    <property type="match status" value="1"/>
</dbReference>
<comment type="subcellular location">
    <subcellularLocation>
        <location evidence="1">Membrane</location>
        <topology evidence="1">Multi-pass membrane protein</topology>
    </subcellularLocation>
</comment>
<evidence type="ECO:0000256" key="3">
    <source>
        <dbReference type="ARBA" id="ARBA00022989"/>
    </source>
</evidence>
<gene>
    <name evidence="5" type="ORF">HMPREF3206_01428</name>
</gene>
<name>A0A133NB53_9FUSO</name>
<dbReference type="EMBL" id="LRPX01000069">
    <property type="protein sequence ID" value="KXA13526.1"/>
    <property type="molecule type" value="Genomic_DNA"/>
</dbReference>
<evidence type="ECO:0000313" key="5">
    <source>
        <dbReference type="EMBL" id="KXA13526.1"/>
    </source>
</evidence>
<evidence type="ECO:0000256" key="2">
    <source>
        <dbReference type="ARBA" id="ARBA00022692"/>
    </source>
</evidence>
<evidence type="ECO:0000313" key="6">
    <source>
        <dbReference type="Proteomes" id="UP000070617"/>
    </source>
</evidence>
<organism evidence="5 6">
    <name type="scientific">Fusobacterium equinum</name>
    <dbReference type="NCBI Taxonomy" id="134605"/>
    <lineage>
        <taxon>Bacteria</taxon>
        <taxon>Fusobacteriati</taxon>
        <taxon>Fusobacteriota</taxon>
        <taxon>Fusobacteriia</taxon>
        <taxon>Fusobacteriales</taxon>
        <taxon>Fusobacteriaceae</taxon>
        <taxon>Fusobacterium</taxon>
    </lineage>
</organism>
<comment type="caution">
    <text evidence="5">The sequence shown here is derived from an EMBL/GenBank/DDBJ whole genome shotgun (WGS) entry which is preliminary data.</text>
</comment>
<dbReference type="InterPro" id="IPR006480">
    <property type="entry name" value="Phage_holin_4_1"/>
</dbReference>
<keyword evidence="4" id="KW-0472">Membrane</keyword>
<keyword evidence="2" id="KW-0812">Transmembrane</keyword>
<protein>
    <submittedName>
        <fullName evidence="5">Toxin secretion/phage lysis holin</fullName>
    </submittedName>
</protein>
<evidence type="ECO:0000256" key="4">
    <source>
        <dbReference type="ARBA" id="ARBA00023136"/>
    </source>
</evidence>
<dbReference type="NCBIfam" id="TIGR01593">
    <property type="entry name" value="holin_tox_secr"/>
    <property type="match status" value="1"/>
</dbReference>
<dbReference type="GO" id="GO:0016020">
    <property type="term" value="C:membrane"/>
    <property type="evidence" value="ECO:0007669"/>
    <property type="project" value="UniProtKB-SubCell"/>
</dbReference>
<dbReference type="RefSeq" id="WP_008800886.1">
    <property type="nucleotide sequence ID" value="NZ_KQ956559.1"/>
</dbReference>
<proteinExistence type="predicted"/>